<reference evidence="4" key="1">
    <citation type="submission" date="2016-10" db="EMBL/GenBank/DDBJ databases">
        <authorList>
            <person name="Varghese N."/>
            <person name="Submissions S."/>
        </authorList>
    </citation>
    <scope>NUCLEOTIDE SEQUENCE [LARGE SCALE GENOMIC DNA]</scope>
    <source>
        <strain evidence="4">JCM 10271</strain>
    </source>
</reference>
<keyword evidence="4" id="KW-1185">Reference proteome</keyword>
<dbReference type="RefSeq" id="WP_093014654.1">
    <property type="nucleotide sequence ID" value="NZ_FOXV01000014.1"/>
</dbReference>
<dbReference type="STRING" id="93684.SAMN05421853_11423"/>
<protein>
    <submittedName>
        <fullName evidence="3">Fructosamine-3-kinase</fullName>
    </submittedName>
</protein>
<organism evidence="3 4">
    <name type="scientific">Roseivivax halotolerans</name>
    <dbReference type="NCBI Taxonomy" id="93684"/>
    <lineage>
        <taxon>Bacteria</taxon>
        <taxon>Pseudomonadati</taxon>
        <taxon>Pseudomonadota</taxon>
        <taxon>Alphaproteobacteria</taxon>
        <taxon>Rhodobacterales</taxon>
        <taxon>Roseobacteraceae</taxon>
        <taxon>Roseivivax</taxon>
    </lineage>
</organism>
<dbReference type="EMBL" id="FOXV01000014">
    <property type="protein sequence ID" value="SFQ62615.1"/>
    <property type="molecule type" value="Genomic_DNA"/>
</dbReference>
<evidence type="ECO:0000256" key="2">
    <source>
        <dbReference type="PIRNR" id="PIRNR006221"/>
    </source>
</evidence>
<dbReference type="AlphaFoldDB" id="A0A1I6A1P6"/>
<gene>
    <name evidence="3" type="ORF">SAMN05421853_11423</name>
</gene>
<dbReference type="GO" id="GO:0016301">
    <property type="term" value="F:kinase activity"/>
    <property type="evidence" value="ECO:0007669"/>
    <property type="project" value="UniProtKB-UniRule"/>
</dbReference>
<keyword evidence="2" id="KW-0808">Transferase</keyword>
<dbReference type="SUPFAM" id="SSF56112">
    <property type="entry name" value="Protein kinase-like (PK-like)"/>
    <property type="match status" value="1"/>
</dbReference>
<comment type="similarity">
    <text evidence="1 2">Belongs to the fructosamine kinase family.</text>
</comment>
<dbReference type="InterPro" id="IPR011009">
    <property type="entry name" value="Kinase-like_dom_sf"/>
</dbReference>
<evidence type="ECO:0000313" key="3">
    <source>
        <dbReference type="EMBL" id="SFQ62615.1"/>
    </source>
</evidence>
<dbReference type="PIRSF" id="PIRSF006221">
    <property type="entry name" value="Ketosamine-3-kinase"/>
    <property type="match status" value="1"/>
</dbReference>
<keyword evidence="2 3" id="KW-0418">Kinase</keyword>
<dbReference type="Gene3D" id="3.90.1200.10">
    <property type="match status" value="1"/>
</dbReference>
<proteinExistence type="inferred from homology"/>
<dbReference type="PANTHER" id="PTHR12149">
    <property type="entry name" value="FRUCTOSAMINE 3 KINASE-RELATED PROTEIN"/>
    <property type="match status" value="1"/>
</dbReference>
<dbReference type="Gene3D" id="3.30.200.20">
    <property type="entry name" value="Phosphorylase Kinase, domain 1"/>
    <property type="match status" value="1"/>
</dbReference>
<dbReference type="PANTHER" id="PTHR12149:SF8">
    <property type="entry name" value="PROTEIN-RIBULOSAMINE 3-KINASE"/>
    <property type="match status" value="1"/>
</dbReference>
<sequence>MSLPQALLDTYDSHVVSHEPLHGGDLSEVALVTLGNGDRLVAKRGPLVDAEGRMLSAMRMLYAPVPEVIHVEHGLLCMEYLEEATPGPRRWREFGTALARMHSWAGQGYGWNEDYAFGSLRIENETLPTWPEFWAERRLLPFLPNLPAELGQRIEALAARVGERLPRDPNPALLHGDLWTGNLLFTKDQAVMIDPACYYGHSEVDLAMLTLFGEPDTAFWRGYGKLEPGYSEREAIYKLWPALVHLTLFGDSYRPMVERFLADAEM</sequence>
<name>A0A1I6A1P6_9RHOB</name>
<evidence type="ECO:0000256" key="1">
    <source>
        <dbReference type="ARBA" id="ARBA00009460"/>
    </source>
</evidence>
<dbReference type="Proteomes" id="UP000243106">
    <property type="component" value="Unassembled WGS sequence"/>
</dbReference>
<evidence type="ECO:0000313" key="4">
    <source>
        <dbReference type="Proteomes" id="UP000243106"/>
    </source>
</evidence>
<dbReference type="InterPro" id="IPR016477">
    <property type="entry name" value="Fructo-/Ketosamine-3-kinase"/>
</dbReference>
<accession>A0A1I6A1P6</accession>
<dbReference type="Pfam" id="PF03881">
    <property type="entry name" value="Fructosamin_kin"/>
    <property type="match status" value="1"/>
</dbReference>